<keyword evidence="5 11" id="KW-0067">ATP-binding</keyword>
<dbReference type="PANTHER" id="PTHR11638:SF18">
    <property type="entry name" value="HEAT SHOCK PROTEIN 104"/>
    <property type="match status" value="1"/>
</dbReference>
<reference evidence="14 15" key="1">
    <citation type="submission" date="2018-06" db="EMBL/GenBank/DDBJ databases">
        <title>Phytoactinopolyspora halophila sp. nov., a novel halophilic actinomycete isolated from a saline soil in China.</title>
        <authorList>
            <person name="Tang S.-K."/>
        </authorList>
    </citation>
    <scope>NUCLEOTIDE SEQUENCE [LARGE SCALE GENOMIC DNA]</scope>
    <source>
        <strain evidence="14 15">YIM 96934</strain>
    </source>
</reference>
<comment type="subunit">
    <text evidence="12">Homohexamer; The oligomerization is ATP-dependent.</text>
</comment>
<dbReference type="Pfam" id="PF07724">
    <property type="entry name" value="AAA_2"/>
    <property type="match status" value="1"/>
</dbReference>
<dbReference type="Pfam" id="PF17871">
    <property type="entry name" value="AAA_lid_9"/>
    <property type="match status" value="1"/>
</dbReference>
<keyword evidence="7 12" id="KW-0175">Coiled coil</keyword>
<dbReference type="Pfam" id="PF00004">
    <property type="entry name" value="AAA"/>
    <property type="match status" value="1"/>
</dbReference>
<evidence type="ECO:0000313" key="14">
    <source>
        <dbReference type="EMBL" id="RAW17801.1"/>
    </source>
</evidence>
<keyword evidence="3 10" id="KW-0677">Repeat</keyword>
<dbReference type="PROSITE" id="PS00870">
    <property type="entry name" value="CLPAB_1"/>
    <property type="match status" value="1"/>
</dbReference>
<comment type="subcellular location">
    <subcellularLocation>
        <location evidence="1 12">Cytoplasm</location>
    </subcellularLocation>
</comment>
<dbReference type="AlphaFoldDB" id="A0A329QZQ8"/>
<dbReference type="InterPro" id="IPR041546">
    <property type="entry name" value="ClpA/ClpB_AAA_lid"/>
</dbReference>
<dbReference type="Gene3D" id="3.40.50.300">
    <property type="entry name" value="P-loop containing nucleotide triphosphate hydrolases"/>
    <property type="match status" value="3"/>
</dbReference>
<dbReference type="CDD" id="cd19499">
    <property type="entry name" value="RecA-like_ClpB_Hsp104-like"/>
    <property type="match status" value="1"/>
</dbReference>
<dbReference type="GO" id="GO:0005737">
    <property type="term" value="C:cytoplasm"/>
    <property type="evidence" value="ECO:0007669"/>
    <property type="project" value="UniProtKB-SubCell"/>
</dbReference>
<dbReference type="EMBL" id="QMIG01000002">
    <property type="protein sequence ID" value="RAW17801.1"/>
    <property type="molecule type" value="Genomic_DNA"/>
</dbReference>
<dbReference type="Pfam" id="PF02861">
    <property type="entry name" value="Clp_N"/>
    <property type="match status" value="1"/>
</dbReference>
<dbReference type="CDD" id="cd00009">
    <property type="entry name" value="AAA"/>
    <property type="match status" value="1"/>
</dbReference>
<evidence type="ECO:0000256" key="2">
    <source>
        <dbReference type="ARBA" id="ARBA00008675"/>
    </source>
</evidence>
<dbReference type="Pfam" id="PF10431">
    <property type="entry name" value="ClpB_D2-small"/>
    <property type="match status" value="1"/>
</dbReference>
<dbReference type="SMART" id="SM00382">
    <property type="entry name" value="AAA"/>
    <property type="match status" value="2"/>
</dbReference>
<evidence type="ECO:0000256" key="6">
    <source>
        <dbReference type="ARBA" id="ARBA00023016"/>
    </source>
</evidence>
<dbReference type="Proteomes" id="UP000250462">
    <property type="component" value="Unassembled WGS sequence"/>
</dbReference>
<name>A0A329QZQ8_9ACTN</name>
<dbReference type="PROSITE" id="PS00871">
    <property type="entry name" value="CLPAB_2"/>
    <property type="match status" value="1"/>
</dbReference>
<dbReference type="InterPro" id="IPR004176">
    <property type="entry name" value="Clp_R_N"/>
</dbReference>
<dbReference type="FunFam" id="3.40.50.300:FF:000010">
    <property type="entry name" value="Chaperone clpB 1, putative"/>
    <property type="match status" value="1"/>
</dbReference>
<evidence type="ECO:0000256" key="10">
    <source>
        <dbReference type="PROSITE-ProRule" id="PRU01251"/>
    </source>
</evidence>
<dbReference type="GO" id="GO:0016887">
    <property type="term" value="F:ATP hydrolysis activity"/>
    <property type="evidence" value="ECO:0007669"/>
    <property type="project" value="InterPro"/>
</dbReference>
<proteinExistence type="inferred from homology"/>
<dbReference type="InterPro" id="IPR003593">
    <property type="entry name" value="AAA+_ATPase"/>
</dbReference>
<dbReference type="SMART" id="SM01086">
    <property type="entry name" value="ClpB_D2-small"/>
    <property type="match status" value="1"/>
</dbReference>
<gene>
    <name evidence="12 14" type="primary">clpB</name>
    <name evidence="14" type="ORF">DPM12_02770</name>
</gene>
<dbReference type="GO" id="GO:0042026">
    <property type="term" value="P:protein refolding"/>
    <property type="evidence" value="ECO:0007669"/>
    <property type="project" value="UniProtKB-UniRule"/>
</dbReference>
<feature type="domain" description="Clp R" evidence="13">
    <location>
        <begin position="1"/>
        <end position="146"/>
    </location>
</feature>
<dbReference type="FunFam" id="3.40.50.300:FF:000025">
    <property type="entry name" value="ATP-dependent Clp protease subunit"/>
    <property type="match status" value="1"/>
</dbReference>
<keyword evidence="6 12" id="KW-0346">Stress response</keyword>
<dbReference type="FunFam" id="1.10.8.60:FF:000017">
    <property type="entry name" value="ATP-dependent chaperone ClpB"/>
    <property type="match status" value="1"/>
</dbReference>
<dbReference type="SUPFAM" id="SSF81923">
    <property type="entry name" value="Double Clp-N motif"/>
    <property type="match status" value="1"/>
</dbReference>
<keyword evidence="15" id="KW-1185">Reference proteome</keyword>
<dbReference type="InterPro" id="IPR019489">
    <property type="entry name" value="Clp_ATPase_C"/>
</dbReference>
<evidence type="ECO:0000256" key="4">
    <source>
        <dbReference type="ARBA" id="ARBA00022741"/>
    </source>
</evidence>
<comment type="subunit">
    <text evidence="9">Homohexamer. The oligomerization is ATP-dependent.</text>
</comment>
<dbReference type="PROSITE" id="PS51903">
    <property type="entry name" value="CLP_R"/>
    <property type="match status" value="1"/>
</dbReference>
<dbReference type="InterPro" id="IPR001270">
    <property type="entry name" value="ClpA/B"/>
</dbReference>
<dbReference type="InterPro" id="IPR003959">
    <property type="entry name" value="ATPase_AAA_core"/>
</dbReference>
<dbReference type="GO" id="GO:0005524">
    <property type="term" value="F:ATP binding"/>
    <property type="evidence" value="ECO:0007669"/>
    <property type="project" value="UniProtKB-UniRule"/>
</dbReference>
<dbReference type="InterPro" id="IPR036628">
    <property type="entry name" value="Clp_N_dom_sf"/>
</dbReference>
<dbReference type="PANTHER" id="PTHR11638">
    <property type="entry name" value="ATP-DEPENDENT CLP PROTEASE"/>
    <property type="match status" value="1"/>
</dbReference>
<dbReference type="PRINTS" id="PR00300">
    <property type="entry name" value="CLPPROTEASEA"/>
</dbReference>
<comment type="similarity">
    <text evidence="2 11">Belongs to the ClpA/ClpB family.</text>
</comment>
<accession>A0A329QZQ8</accession>
<dbReference type="FunFam" id="3.40.50.300:FF:000120">
    <property type="entry name" value="ATP-dependent chaperone ClpB"/>
    <property type="match status" value="1"/>
</dbReference>
<dbReference type="Gene3D" id="1.10.1780.10">
    <property type="entry name" value="Clp, N-terminal domain"/>
    <property type="match status" value="1"/>
</dbReference>
<evidence type="ECO:0000256" key="11">
    <source>
        <dbReference type="RuleBase" id="RU004432"/>
    </source>
</evidence>
<evidence type="ECO:0000313" key="15">
    <source>
        <dbReference type="Proteomes" id="UP000250462"/>
    </source>
</evidence>
<dbReference type="GO" id="GO:0034605">
    <property type="term" value="P:cellular response to heat"/>
    <property type="evidence" value="ECO:0007669"/>
    <property type="project" value="TreeGrafter"/>
</dbReference>
<sequence length="860" mass="93816">MNDQLTTKAQEALSVAVRSAATSGNPAVEPIHLLRALLIQSEGLADPLLKAVGVDVASLRQDVDSAFAGLPSASGSTVASPNMGRATYAVLSHAGEVARDLEDEYISTEHLLVGLAHVESPVRDLLTRHGATAEKIRAAFSQVRGSARVTSPDPESTYDALNKYGVDLTERARDGKVDPVIGRDSEIRRVVQVLSRRTKNNPVLIGDPGVGKTAVVEGLAQRIVGGDVPESLRDKRLVALDIGAMLAGAKYRGEFEERLKAVLDEIKDSEGEIVTFIDELHTVVGAGTSGDSAIDAGNMLKPMLARGELRMVGATTLDEYRERIEKDPALERRFQQVFVGEPSVEDTIAILRGLKERYEAHHKVQISDAGLVAAASLSNRYITGRQLPDKAIDLVDEAASRLRMEIDSSPVEIDTLRRQVDRLKMEELALEKEADDASRERLASLRAELADREEELRGLEARWQQEKSSLNRVGSLKEQIDELRSQAERAQREGDLAGASEILYGRIPELEKELAASEVVESPTAETMVKEEVGPDDVADVVASWTGIPAGRLLEGETGKLLRMEQELGRRVIGQETAVAAVSDAVRRARAGVADPDRPTGTFLFLGPTGVGKTELAKALADFLFDDERAMVRVDMSEYSEKHSVARLVGAPPGYVGYEEGGQLTEPVRRRPYSVILLDEIEKAHPEVFDILLQVFDDGRLTDGQGRTVDFRNTILILTSNLGSAYLADPSMEEEAKQKAVMEVVRSSFKPEFLNRLDDIVLFNPLGSTELSRIVDLQVERLAERLADRRLELDVTDAAKEWLALTGYDPVYGARPLRRLVQSAIGDQLAKEILAGDVRDGDTVVVDMDDGAGRLSVRAA</sequence>
<dbReference type="RefSeq" id="WP_112256759.1">
    <property type="nucleotide sequence ID" value="NZ_QMIG01000002.1"/>
</dbReference>
<dbReference type="OrthoDB" id="9803641at2"/>
<dbReference type="InterPro" id="IPR018368">
    <property type="entry name" value="ClpA/B_CS1"/>
</dbReference>
<dbReference type="Gene3D" id="1.10.8.60">
    <property type="match status" value="1"/>
</dbReference>
<evidence type="ECO:0000256" key="9">
    <source>
        <dbReference type="ARBA" id="ARBA00026057"/>
    </source>
</evidence>
<evidence type="ECO:0000256" key="7">
    <source>
        <dbReference type="ARBA" id="ARBA00023054"/>
    </source>
</evidence>
<evidence type="ECO:0000256" key="8">
    <source>
        <dbReference type="ARBA" id="ARBA00023186"/>
    </source>
</evidence>
<dbReference type="InterPro" id="IPR017730">
    <property type="entry name" value="Chaperonin_ClpB"/>
</dbReference>
<keyword evidence="4 11" id="KW-0547">Nucleotide-binding</keyword>
<evidence type="ECO:0000256" key="5">
    <source>
        <dbReference type="ARBA" id="ARBA00022840"/>
    </source>
</evidence>
<evidence type="ECO:0000256" key="1">
    <source>
        <dbReference type="ARBA" id="ARBA00004496"/>
    </source>
</evidence>
<dbReference type="SUPFAM" id="SSF52540">
    <property type="entry name" value="P-loop containing nucleoside triphosphate hydrolases"/>
    <property type="match status" value="2"/>
</dbReference>
<dbReference type="InterPro" id="IPR027417">
    <property type="entry name" value="P-loop_NTPase"/>
</dbReference>
<feature type="coiled-coil region" evidence="12">
    <location>
        <begin position="413"/>
        <end position="493"/>
    </location>
</feature>
<protein>
    <recommendedName>
        <fullName evidence="12">Chaperone protein ClpB</fullName>
    </recommendedName>
</protein>
<comment type="function">
    <text evidence="12">Part of a stress-induced multi-chaperone system, it is involved in the recovery of the cell from heat-induced damage, in cooperation with DnaK, DnaJ and GrpE.</text>
</comment>
<comment type="caution">
    <text evidence="14">The sequence shown here is derived from an EMBL/GenBank/DDBJ whole genome shotgun (WGS) entry which is preliminary data.</text>
</comment>
<organism evidence="14 15">
    <name type="scientific">Phytoactinopolyspora halophila</name>
    <dbReference type="NCBI Taxonomy" id="1981511"/>
    <lineage>
        <taxon>Bacteria</taxon>
        <taxon>Bacillati</taxon>
        <taxon>Actinomycetota</taxon>
        <taxon>Actinomycetes</taxon>
        <taxon>Jiangellales</taxon>
        <taxon>Jiangellaceae</taxon>
        <taxon>Phytoactinopolyspora</taxon>
    </lineage>
</organism>
<evidence type="ECO:0000259" key="13">
    <source>
        <dbReference type="PROSITE" id="PS51903"/>
    </source>
</evidence>
<dbReference type="NCBIfam" id="TIGR03346">
    <property type="entry name" value="chaperone_ClpB"/>
    <property type="match status" value="1"/>
</dbReference>
<evidence type="ECO:0000256" key="12">
    <source>
        <dbReference type="RuleBase" id="RU362034"/>
    </source>
</evidence>
<dbReference type="InterPro" id="IPR050130">
    <property type="entry name" value="ClpA_ClpB"/>
</dbReference>
<keyword evidence="8 11" id="KW-0143">Chaperone</keyword>
<evidence type="ECO:0000256" key="3">
    <source>
        <dbReference type="ARBA" id="ARBA00022737"/>
    </source>
</evidence>
<dbReference type="InterPro" id="IPR028299">
    <property type="entry name" value="ClpA/B_CS2"/>
</dbReference>
<keyword evidence="12" id="KW-0963">Cytoplasm</keyword>